<dbReference type="Pfam" id="PF01757">
    <property type="entry name" value="Acyl_transf_3"/>
    <property type="match status" value="1"/>
</dbReference>
<feature type="transmembrane region" description="Helical" evidence="2">
    <location>
        <begin position="433"/>
        <end position="455"/>
    </location>
</feature>
<dbReference type="PANTHER" id="PTHR23028">
    <property type="entry name" value="ACETYLTRANSFERASE"/>
    <property type="match status" value="1"/>
</dbReference>
<dbReference type="RefSeq" id="XP_018701124.1">
    <property type="nucleotide sequence ID" value="XM_018851638.1"/>
</dbReference>
<evidence type="ECO:0000256" key="2">
    <source>
        <dbReference type="SAM" id="Phobius"/>
    </source>
</evidence>
<dbReference type="Proteomes" id="UP000076744">
    <property type="component" value="Unassembled WGS sequence"/>
</dbReference>
<keyword evidence="2" id="KW-0812">Transmembrane</keyword>
<keyword evidence="2" id="KW-1133">Transmembrane helix</keyword>
<feature type="region of interest" description="Disordered" evidence="1">
    <location>
        <begin position="42"/>
        <end position="80"/>
    </location>
</feature>
<feature type="transmembrane region" description="Helical" evidence="2">
    <location>
        <begin position="183"/>
        <end position="202"/>
    </location>
</feature>
<dbReference type="AlphaFoldDB" id="A0A167N4C6"/>
<dbReference type="PANTHER" id="PTHR23028:SF134">
    <property type="entry name" value="PUTATIVE (AFU_ORTHOLOGUE AFUA_4G08520)-RELATED"/>
    <property type="match status" value="1"/>
</dbReference>
<evidence type="ECO:0000259" key="3">
    <source>
        <dbReference type="Pfam" id="PF01757"/>
    </source>
</evidence>
<dbReference type="STRING" id="1081104.A0A167N4C6"/>
<dbReference type="InterPro" id="IPR050879">
    <property type="entry name" value="Acyltransferase_3"/>
</dbReference>
<evidence type="ECO:0000313" key="5">
    <source>
        <dbReference type="Proteomes" id="UP000076744"/>
    </source>
</evidence>
<name>A0A167N4C6_CORFA</name>
<feature type="transmembrane region" description="Helical" evidence="2">
    <location>
        <begin position="401"/>
        <end position="421"/>
    </location>
</feature>
<feature type="transmembrane region" description="Helical" evidence="2">
    <location>
        <begin position="475"/>
        <end position="498"/>
    </location>
</feature>
<keyword evidence="2" id="KW-0472">Membrane</keyword>
<feature type="domain" description="Acyltransferase 3" evidence="3">
    <location>
        <begin position="84"/>
        <end position="489"/>
    </location>
</feature>
<protein>
    <submittedName>
        <fullName evidence="4">Acyltransferase 3</fullName>
    </submittedName>
</protein>
<organism evidence="4 5">
    <name type="scientific">Cordyceps fumosorosea (strain ARSEF 2679)</name>
    <name type="common">Isaria fumosorosea</name>
    <dbReference type="NCBI Taxonomy" id="1081104"/>
    <lineage>
        <taxon>Eukaryota</taxon>
        <taxon>Fungi</taxon>
        <taxon>Dikarya</taxon>
        <taxon>Ascomycota</taxon>
        <taxon>Pezizomycotina</taxon>
        <taxon>Sordariomycetes</taxon>
        <taxon>Hypocreomycetidae</taxon>
        <taxon>Hypocreales</taxon>
        <taxon>Cordycipitaceae</taxon>
        <taxon>Cordyceps</taxon>
    </lineage>
</organism>
<feature type="transmembrane region" description="Helical" evidence="2">
    <location>
        <begin position="84"/>
        <end position="105"/>
    </location>
</feature>
<feature type="compositionally biased region" description="Low complexity" evidence="1">
    <location>
        <begin position="42"/>
        <end position="61"/>
    </location>
</feature>
<gene>
    <name evidence="4" type="ORF">ISF_08035</name>
</gene>
<keyword evidence="5" id="KW-1185">Reference proteome</keyword>
<reference evidence="4 5" key="1">
    <citation type="journal article" date="2016" name="Genome Biol. Evol.">
        <title>Divergent and convergent evolution of fungal pathogenicity.</title>
        <authorList>
            <person name="Shang Y."/>
            <person name="Xiao G."/>
            <person name="Zheng P."/>
            <person name="Cen K."/>
            <person name="Zhan S."/>
            <person name="Wang C."/>
        </authorList>
    </citation>
    <scope>NUCLEOTIDE SEQUENCE [LARGE SCALE GENOMIC DNA]</scope>
    <source>
        <strain evidence="4 5">ARSEF 2679</strain>
    </source>
</reference>
<evidence type="ECO:0000256" key="1">
    <source>
        <dbReference type="SAM" id="MobiDB-lite"/>
    </source>
</evidence>
<feature type="compositionally biased region" description="Basic residues" evidence="1">
    <location>
        <begin position="62"/>
        <end position="72"/>
    </location>
</feature>
<dbReference type="EMBL" id="AZHB01000026">
    <property type="protein sequence ID" value="OAA55114.1"/>
    <property type="molecule type" value="Genomic_DNA"/>
</dbReference>
<dbReference type="InterPro" id="IPR002656">
    <property type="entry name" value="Acyl_transf_3_dom"/>
</dbReference>
<comment type="caution">
    <text evidence="4">The sequence shown here is derived from an EMBL/GenBank/DDBJ whole genome shotgun (WGS) entry which is preliminary data.</text>
</comment>
<feature type="transmembrane region" description="Helical" evidence="2">
    <location>
        <begin position="353"/>
        <end position="371"/>
    </location>
</feature>
<proteinExistence type="predicted"/>
<keyword evidence="4" id="KW-0012">Acyltransferase</keyword>
<keyword evidence="4" id="KW-0808">Transferase</keyword>
<sequence>MELSNEKHDLLPLATEQPRSLYDTAVMCGRYLGNRAASVSRSIRSSGSAATSPRSASPSRIPNHHHQHHHAAGKPSRGGHSPTAYLSGIRGVAAVIVFIFHATWAHTSAVDEGYGYEEPPRNRHILQLPFLRIVHAGHAMVGLFFLIGGYVNAAKPLRLIRAGRHAELVPAVAGGLLRRAPRLYLPALAAMLTTALLTYAGAFEPARANLDANPEGVFYWPDFHPGRQETLAGTLADWRAQAWQLCNPWRQPFWTHYDPHLWTVTLEFRASLVVSLALAGVACCRVGARMALLAGVTLFMARCDRWEVALFLTGAVLAELDLMRKEAATPTLGLGLDDDQHPRGRRWGRRRRPTRALGVALLAIAGLYLMSFPPNHGAETPGFAPVARWLVPAWTDDPKRYVHGVGATLFLVAAGSSPTALQRPFLAPAAQYLGKVSYALYVVHGPVLHAVGYVVTPAVLAATGGVGPEGTEARWAAGMVLATAVNFAVSLGVADLFYRVVDVGSVRLAVAFQKLCTQSGY</sequence>
<dbReference type="OrthoDB" id="5819582at2759"/>
<dbReference type="GO" id="GO:0016747">
    <property type="term" value="F:acyltransferase activity, transferring groups other than amino-acyl groups"/>
    <property type="evidence" value="ECO:0007669"/>
    <property type="project" value="InterPro"/>
</dbReference>
<feature type="transmembrane region" description="Helical" evidence="2">
    <location>
        <begin position="125"/>
        <end position="151"/>
    </location>
</feature>
<accession>A0A167N4C6</accession>
<feature type="transmembrane region" description="Helical" evidence="2">
    <location>
        <begin position="268"/>
        <end position="288"/>
    </location>
</feature>
<evidence type="ECO:0000313" key="4">
    <source>
        <dbReference type="EMBL" id="OAA55114.1"/>
    </source>
</evidence>
<dbReference type="GeneID" id="30024327"/>